<proteinExistence type="predicted"/>
<protein>
    <submittedName>
        <fullName evidence="1">Uncharacterized protein</fullName>
    </submittedName>
</protein>
<evidence type="ECO:0000313" key="2">
    <source>
        <dbReference type="Proteomes" id="UP000237968"/>
    </source>
</evidence>
<accession>A0A2S9YB13</accession>
<sequence>MADPSTDGASGGATFHEVVFGDAGSEQIRYDFQQFRELSLRNRVRLLMSMPSVFLSASGEEIPRDAAMRFRQHAPKVASPTSTPSEPEDRVTRLIRLLLESTLEHELRGCVRLAEQLVIEEPEPRAALASGLLRTAKLLEDDHGSTPLSWAAIRRFGSLVPTHRLAELAHFLEPGMEAETMQAALQTIWHALSVDQDFGLAILAVRTRQLLNKYLDVDWLCTPVARALTTDLLLAHSVLTPSGDEAGLRAIYNRAQGLADAIPLDLARAEIAEALSYARANARPIAARLQLIAGLAQVDA</sequence>
<evidence type="ECO:0000313" key="1">
    <source>
        <dbReference type="EMBL" id="PRQ02307.1"/>
    </source>
</evidence>
<organism evidence="1 2">
    <name type="scientific">Enhygromyxa salina</name>
    <dbReference type="NCBI Taxonomy" id="215803"/>
    <lineage>
        <taxon>Bacteria</taxon>
        <taxon>Pseudomonadati</taxon>
        <taxon>Myxococcota</taxon>
        <taxon>Polyangia</taxon>
        <taxon>Nannocystales</taxon>
        <taxon>Nannocystaceae</taxon>
        <taxon>Enhygromyxa</taxon>
    </lineage>
</organism>
<comment type="caution">
    <text evidence="1">The sequence shown here is derived from an EMBL/GenBank/DDBJ whole genome shotgun (WGS) entry which is preliminary data.</text>
</comment>
<gene>
    <name evidence="1" type="ORF">ENSA5_24600</name>
</gene>
<dbReference type="EMBL" id="PVNK01000124">
    <property type="protein sequence ID" value="PRQ02307.1"/>
    <property type="molecule type" value="Genomic_DNA"/>
</dbReference>
<dbReference type="RefSeq" id="WP_106391863.1">
    <property type="nucleotide sequence ID" value="NZ_PVNK01000124.1"/>
</dbReference>
<reference evidence="1 2" key="1">
    <citation type="submission" date="2018-03" db="EMBL/GenBank/DDBJ databases">
        <title>Draft Genome Sequences of the Obligatory Marine Myxobacteria Enhygromyxa salina SWB005.</title>
        <authorList>
            <person name="Poehlein A."/>
            <person name="Moghaddam J.A."/>
            <person name="Harms H."/>
            <person name="Alanjari M."/>
            <person name="Koenig G.M."/>
            <person name="Daniel R."/>
            <person name="Schaeberle T.F."/>
        </authorList>
    </citation>
    <scope>NUCLEOTIDE SEQUENCE [LARGE SCALE GENOMIC DNA]</scope>
    <source>
        <strain evidence="1 2">SWB005</strain>
    </source>
</reference>
<dbReference type="AlphaFoldDB" id="A0A2S9YB13"/>
<name>A0A2S9YB13_9BACT</name>
<dbReference type="Proteomes" id="UP000237968">
    <property type="component" value="Unassembled WGS sequence"/>
</dbReference>
<keyword evidence="2" id="KW-1185">Reference proteome</keyword>